<dbReference type="InterPro" id="IPR045214">
    <property type="entry name" value="Surf1/Surf4"/>
</dbReference>
<dbReference type="InterPro" id="IPR002994">
    <property type="entry name" value="Surf1/Shy1"/>
</dbReference>
<evidence type="ECO:0000256" key="5">
    <source>
        <dbReference type="ARBA" id="ARBA00023136"/>
    </source>
</evidence>
<comment type="subcellular location">
    <subcellularLocation>
        <location evidence="1">Membrane</location>
    </subcellularLocation>
    <subcellularLocation>
        <location evidence="6">Mitochondrion inner membrane</location>
        <topology evidence="6">Multi-pass membrane protein</topology>
    </subcellularLocation>
</comment>
<dbReference type="GO" id="GO:0005743">
    <property type="term" value="C:mitochondrial inner membrane"/>
    <property type="evidence" value="ECO:0007669"/>
    <property type="project" value="UniProtKB-SubCell"/>
</dbReference>
<evidence type="ECO:0000256" key="1">
    <source>
        <dbReference type="ARBA" id="ARBA00004370"/>
    </source>
</evidence>
<dbReference type="EMBL" id="UZAN01048634">
    <property type="protein sequence ID" value="VDP86614.1"/>
    <property type="molecule type" value="Genomic_DNA"/>
</dbReference>
<gene>
    <name evidence="7" type="ORF">ECPE_LOCUS10179</name>
</gene>
<comment type="similarity">
    <text evidence="2 6">Belongs to the SURF1 family.</text>
</comment>
<dbReference type="PROSITE" id="PS50895">
    <property type="entry name" value="SURF1"/>
    <property type="match status" value="1"/>
</dbReference>
<name>A0A183AT94_9TREM</name>
<keyword evidence="3" id="KW-0812">Transmembrane</keyword>
<dbReference type="Pfam" id="PF02104">
    <property type="entry name" value="SURF1"/>
    <property type="match status" value="1"/>
</dbReference>
<reference evidence="9" key="1">
    <citation type="submission" date="2016-06" db="UniProtKB">
        <authorList>
            <consortium name="WormBaseParasite"/>
        </authorList>
    </citation>
    <scope>IDENTIFICATION</scope>
</reference>
<keyword evidence="5" id="KW-0472">Membrane</keyword>
<dbReference type="PANTHER" id="PTHR23427:SF2">
    <property type="entry name" value="SURFEIT LOCUS PROTEIN 1"/>
    <property type="match status" value="1"/>
</dbReference>
<reference evidence="7 8" key="2">
    <citation type="submission" date="2018-11" db="EMBL/GenBank/DDBJ databases">
        <authorList>
            <consortium name="Pathogen Informatics"/>
        </authorList>
    </citation>
    <scope>NUCLEOTIDE SEQUENCE [LARGE SCALE GENOMIC DNA]</scope>
    <source>
        <strain evidence="7 8">Egypt</strain>
    </source>
</reference>
<evidence type="ECO:0000313" key="9">
    <source>
        <dbReference type="WBParaSite" id="ECPE_0001021101-mRNA-1"/>
    </source>
</evidence>
<dbReference type="WBParaSite" id="ECPE_0001021101-mRNA-1">
    <property type="protein sequence ID" value="ECPE_0001021101-mRNA-1"/>
    <property type="gene ID" value="ECPE_0001021101"/>
</dbReference>
<comment type="function">
    <text evidence="6">Probably involved in the biogenesis of the COX complex.</text>
</comment>
<organism evidence="9">
    <name type="scientific">Echinostoma caproni</name>
    <dbReference type="NCBI Taxonomy" id="27848"/>
    <lineage>
        <taxon>Eukaryota</taxon>
        <taxon>Metazoa</taxon>
        <taxon>Spiralia</taxon>
        <taxon>Lophotrochozoa</taxon>
        <taxon>Platyhelminthes</taxon>
        <taxon>Trematoda</taxon>
        <taxon>Digenea</taxon>
        <taxon>Plagiorchiida</taxon>
        <taxon>Echinostomata</taxon>
        <taxon>Echinostomatoidea</taxon>
        <taxon>Echinostomatidae</taxon>
        <taxon>Echinostoma</taxon>
    </lineage>
</organism>
<proteinExistence type="inferred from homology"/>
<keyword evidence="6" id="KW-0496">Mitochondrion</keyword>
<keyword evidence="4" id="KW-1133">Transmembrane helix</keyword>
<dbReference type="GO" id="GO:0033617">
    <property type="term" value="P:mitochondrial respiratory chain complex IV assembly"/>
    <property type="evidence" value="ECO:0007669"/>
    <property type="project" value="TreeGrafter"/>
</dbReference>
<evidence type="ECO:0000256" key="2">
    <source>
        <dbReference type="ARBA" id="ARBA00007165"/>
    </source>
</evidence>
<dbReference type="OrthoDB" id="10040024at2759"/>
<keyword evidence="6" id="KW-0999">Mitochondrion inner membrane</keyword>
<evidence type="ECO:0000256" key="3">
    <source>
        <dbReference type="ARBA" id="ARBA00022692"/>
    </source>
</evidence>
<evidence type="ECO:0000313" key="8">
    <source>
        <dbReference type="Proteomes" id="UP000272942"/>
    </source>
</evidence>
<dbReference type="Proteomes" id="UP000272942">
    <property type="component" value="Unassembled WGS sequence"/>
</dbReference>
<dbReference type="AlphaFoldDB" id="A0A183AT94"/>
<evidence type="ECO:0000256" key="6">
    <source>
        <dbReference type="RuleBase" id="RU363076"/>
    </source>
</evidence>
<evidence type="ECO:0000256" key="4">
    <source>
        <dbReference type="ARBA" id="ARBA00022989"/>
    </source>
</evidence>
<sequence length="224" mass="25244">MFQVLPASCFALGCWQVGRRRWKLDLLAKIDENVKKPPIPLPRDVNTSLDLPEYLPVTVRGQFDHSREVYMGPRALIADLVPDSVLECGNKIMPTPEEKSNSTQEQRRKHVPHLSLPGYFVITPFFLADRPGQSILVNRGWVHMDLLDPATRPMGQVKGTVTISGYNRYPEAALSMGPFSMLVGSPNKKDPHTHPQYFNRQVDDMAQTLGTLPIFIDATYGEFL</sequence>
<dbReference type="PANTHER" id="PTHR23427">
    <property type="entry name" value="SURFEIT LOCUS PROTEIN"/>
    <property type="match status" value="1"/>
</dbReference>
<keyword evidence="8" id="KW-1185">Reference proteome</keyword>
<evidence type="ECO:0000313" key="7">
    <source>
        <dbReference type="EMBL" id="VDP86614.1"/>
    </source>
</evidence>
<dbReference type="CDD" id="cd06662">
    <property type="entry name" value="SURF1"/>
    <property type="match status" value="1"/>
</dbReference>
<protein>
    <recommendedName>
        <fullName evidence="6">SURF1-like protein</fullName>
    </recommendedName>
</protein>
<accession>A0A183AT94</accession>